<evidence type="ECO:0000313" key="3">
    <source>
        <dbReference type="Proteomes" id="UP001235720"/>
    </source>
</evidence>
<dbReference type="Proteomes" id="UP001235720">
    <property type="component" value="Unassembled WGS sequence"/>
</dbReference>
<sequence>MSKLDIVVYFIVSAAVVVAYSLGVVPRLGRRGYPAGALRGTTAAVPAGTLLVLYGADRPVLLYIGAVVMLATTTSVPQVFGRVAAMHSADPGAVVFRLRQTMVAGFILGLGVYSAASFVGVEPLLVGSGFAAISAFTAWSRYFSGAVREPANNGANPSSKHTRTVAAALVAGAILVVALMKGVDTLRAIYLPLYATQVGISNEAIAPLFIVTAVTELLLLPVLRKVTLKLGEFATLAVICAIAVVAFLVLFALRGYGTILASQVLYAAFAAGFQSIGVVVLARVTGKDVGQGAAIFMTVIQTGSVLGAVLPLTVPGYQSGIFVIAAALCLLSTAVCLALQRGESVRSSPGGSVSP</sequence>
<feature type="transmembrane region" description="Helical" evidence="1">
    <location>
        <begin position="101"/>
        <end position="119"/>
    </location>
</feature>
<keyword evidence="1" id="KW-0812">Transmembrane</keyword>
<protein>
    <recommendedName>
        <fullName evidence="4">MFS transporter</fullName>
    </recommendedName>
</protein>
<dbReference type="SUPFAM" id="SSF103473">
    <property type="entry name" value="MFS general substrate transporter"/>
    <property type="match status" value="1"/>
</dbReference>
<gene>
    <name evidence="2" type="ORF">QUG98_04490</name>
</gene>
<feature type="transmembrane region" description="Helical" evidence="1">
    <location>
        <begin position="164"/>
        <end position="184"/>
    </location>
</feature>
<dbReference type="Gene3D" id="1.20.1250.20">
    <property type="entry name" value="MFS general substrate transporter like domains"/>
    <property type="match status" value="1"/>
</dbReference>
<keyword evidence="1" id="KW-1133">Transmembrane helix</keyword>
<keyword evidence="1" id="KW-0472">Membrane</keyword>
<feature type="transmembrane region" description="Helical" evidence="1">
    <location>
        <begin position="230"/>
        <end position="253"/>
    </location>
</feature>
<feature type="transmembrane region" description="Helical" evidence="1">
    <location>
        <begin position="294"/>
        <end position="314"/>
    </location>
</feature>
<keyword evidence="3" id="KW-1185">Reference proteome</keyword>
<accession>A0ABT7TDR0</accession>
<comment type="caution">
    <text evidence="2">The sequence shown here is derived from an EMBL/GenBank/DDBJ whole genome shotgun (WGS) entry which is preliminary data.</text>
</comment>
<evidence type="ECO:0008006" key="4">
    <source>
        <dbReference type="Google" id="ProtNLM"/>
    </source>
</evidence>
<feature type="transmembrane region" description="Helical" evidence="1">
    <location>
        <begin position="125"/>
        <end position="143"/>
    </location>
</feature>
<reference evidence="2 3" key="1">
    <citation type="submission" date="2023-06" db="EMBL/GenBank/DDBJ databases">
        <authorList>
            <person name="Feng G."/>
            <person name="Li J."/>
            <person name="Zhu H."/>
        </authorList>
    </citation>
    <scope>NUCLEOTIDE SEQUENCE [LARGE SCALE GENOMIC DNA]</scope>
    <source>
        <strain evidence="2 3">RHCJP20</strain>
    </source>
</reference>
<dbReference type="InterPro" id="IPR036259">
    <property type="entry name" value="MFS_trans_sf"/>
</dbReference>
<feature type="transmembrane region" description="Helical" evidence="1">
    <location>
        <begin position="204"/>
        <end position="223"/>
    </location>
</feature>
<evidence type="ECO:0000313" key="2">
    <source>
        <dbReference type="EMBL" id="MDM7887707.1"/>
    </source>
</evidence>
<organism evidence="2 3">
    <name type="scientific">Curtobacterium subtropicum</name>
    <dbReference type="NCBI Taxonomy" id="3055138"/>
    <lineage>
        <taxon>Bacteria</taxon>
        <taxon>Bacillati</taxon>
        <taxon>Actinomycetota</taxon>
        <taxon>Actinomycetes</taxon>
        <taxon>Micrococcales</taxon>
        <taxon>Microbacteriaceae</taxon>
        <taxon>Curtobacterium</taxon>
    </lineage>
</organism>
<feature type="transmembrane region" description="Helical" evidence="1">
    <location>
        <begin position="259"/>
        <end position="282"/>
    </location>
</feature>
<feature type="transmembrane region" description="Helical" evidence="1">
    <location>
        <begin position="6"/>
        <end position="25"/>
    </location>
</feature>
<proteinExistence type="predicted"/>
<evidence type="ECO:0000256" key="1">
    <source>
        <dbReference type="SAM" id="Phobius"/>
    </source>
</evidence>
<dbReference type="EMBL" id="JAUCMM010000002">
    <property type="protein sequence ID" value="MDM7887707.1"/>
    <property type="molecule type" value="Genomic_DNA"/>
</dbReference>
<feature type="transmembrane region" description="Helical" evidence="1">
    <location>
        <begin position="320"/>
        <end position="339"/>
    </location>
</feature>
<name>A0ABT7TDR0_9MICO</name>
<dbReference type="RefSeq" id="WP_289469422.1">
    <property type="nucleotide sequence ID" value="NZ_JAUCMM010000002.1"/>
</dbReference>
<feature type="transmembrane region" description="Helical" evidence="1">
    <location>
        <begin position="60"/>
        <end position="80"/>
    </location>
</feature>